<evidence type="ECO:0000313" key="1">
    <source>
        <dbReference type="EMBL" id="MET7014887.1"/>
    </source>
</evidence>
<protein>
    <submittedName>
        <fullName evidence="1">Uncharacterized protein</fullName>
    </submittedName>
</protein>
<dbReference type="RefSeq" id="WP_354601346.1">
    <property type="nucleotide sequence ID" value="NZ_JBEWZI010000011.1"/>
</dbReference>
<comment type="caution">
    <text evidence="1">The sequence shown here is derived from an EMBL/GenBank/DDBJ whole genome shotgun (WGS) entry which is preliminary data.</text>
</comment>
<gene>
    <name evidence="1" type="ORF">ABXR19_11860</name>
</gene>
<reference evidence="1 2" key="1">
    <citation type="submission" date="2024-07" db="EMBL/GenBank/DDBJ databases">
        <title>Uliginosibacterium flavum JJ3220;KACC:17644.</title>
        <authorList>
            <person name="Kim M.K."/>
        </authorList>
    </citation>
    <scope>NUCLEOTIDE SEQUENCE [LARGE SCALE GENOMIC DNA]</scope>
    <source>
        <strain evidence="1 2">KACC:17644</strain>
    </source>
</reference>
<organism evidence="1 2">
    <name type="scientific">Uliginosibacterium flavum</name>
    <dbReference type="NCBI Taxonomy" id="1396831"/>
    <lineage>
        <taxon>Bacteria</taxon>
        <taxon>Pseudomonadati</taxon>
        <taxon>Pseudomonadota</taxon>
        <taxon>Betaproteobacteria</taxon>
        <taxon>Rhodocyclales</taxon>
        <taxon>Zoogloeaceae</taxon>
        <taxon>Uliginosibacterium</taxon>
    </lineage>
</organism>
<dbReference type="Proteomes" id="UP001549691">
    <property type="component" value="Unassembled WGS sequence"/>
</dbReference>
<evidence type="ECO:0000313" key="2">
    <source>
        <dbReference type="Proteomes" id="UP001549691"/>
    </source>
</evidence>
<dbReference type="EMBL" id="JBEWZI010000011">
    <property type="protein sequence ID" value="MET7014887.1"/>
    <property type="molecule type" value="Genomic_DNA"/>
</dbReference>
<keyword evidence="2" id="KW-1185">Reference proteome</keyword>
<name>A0ABV2TLU2_9RHOO</name>
<proteinExistence type="predicted"/>
<accession>A0ABV2TLU2</accession>
<sequence>MRVFLVVGAWMLGVLAVLALAGFILWSNYGREYVDAIQTAAQEGAAIGKSKDDGSCYALTLDKLKACDSFKCTLETKTFASSCFRSTRVQTGFCEDVPRISNVVKYLSWLGDTCEEAAPDNDNCGKVLEEVVKYCSSRSH</sequence>